<dbReference type="Proteomes" id="UP000278143">
    <property type="component" value="Unassembled WGS sequence"/>
</dbReference>
<dbReference type="PANTHER" id="PTHR17972:SF0">
    <property type="entry name" value="NUCLEOLAR PROTEIN 6"/>
    <property type="match status" value="1"/>
</dbReference>
<dbReference type="AlphaFoldDB" id="A0A4P9YXX5"/>
<gene>
    <name evidence="4" type="ORF">SYNPS1DRAFT_29460</name>
</gene>
<evidence type="ECO:0000256" key="1">
    <source>
        <dbReference type="RuleBase" id="RU364032"/>
    </source>
</evidence>
<feature type="non-terminal residue" evidence="4">
    <location>
        <position position="302"/>
    </location>
</feature>
<dbReference type="OrthoDB" id="10251401at2759"/>
<protein>
    <recommendedName>
        <fullName evidence="1">U3 small nucleolar RNA-associated protein 22</fullName>
    </recommendedName>
</protein>
<feature type="domain" description="Nrap protein" evidence="3">
    <location>
        <begin position="207"/>
        <end position="301"/>
    </location>
</feature>
<feature type="compositionally biased region" description="Basic and acidic residues" evidence="2">
    <location>
        <begin position="12"/>
        <end position="24"/>
    </location>
</feature>
<sequence length="302" mass="33810">MPIAMKRRLHKERMAAEEAAHKQQVEATPMDDSDSDDISDDGEDLMAQAAAYSDEDMASSMDDDDDNEGDESMSDAASDDEEDDEEQQQSANDGHAKAPSNEEIQSLQDTIDEMLGEVRINYSKAGTLEHALRQMKTVLDHHLEHDGYTLHDAIRRLDRDQVKIPFPEPKPSDSIQYTFAWKRPSAIHLVGSYAIKAITTHRDQFNVDVAVEMPKDLFTEKDVLNYRYFHKRAYYLAEIAAAFKRASPAQLAVHLSYAYIDNDPRRPILLLTGNGKGGDTDFSAMGACIRVFPAIADSTLPT</sequence>
<feature type="compositionally biased region" description="Basic residues" evidence="2">
    <location>
        <begin position="1"/>
        <end position="11"/>
    </location>
</feature>
<name>A0A4P9YXX5_9FUNG</name>
<evidence type="ECO:0000313" key="5">
    <source>
        <dbReference type="Proteomes" id="UP000278143"/>
    </source>
</evidence>
<dbReference type="Pfam" id="PF03813">
    <property type="entry name" value="Nrap"/>
    <property type="match status" value="1"/>
</dbReference>
<proteinExistence type="inferred from homology"/>
<dbReference type="InterPro" id="IPR005554">
    <property type="entry name" value="NOL6/Upt22"/>
</dbReference>
<dbReference type="GO" id="GO:0003723">
    <property type="term" value="F:RNA binding"/>
    <property type="evidence" value="ECO:0007669"/>
    <property type="project" value="UniProtKB-KW"/>
</dbReference>
<dbReference type="GO" id="GO:0006409">
    <property type="term" value="P:tRNA export from nucleus"/>
    <property type="evidence" value="ECO:0007669"/>
    <property type="project" value="TreeGrafter"/>
</dbReference>
<feature type="compositionally biased region" description="Acidic residues" evidence="2">
    <location>
        <begin position="29"/>
        <end position="44"/>
    </location>
</feature>
<dbReference type="PANTHER" id="PTHR17972">
    <property type="entry name" value="NUCLEOLAR RNA-ASSOCIATED PROTEIN"/>
    <property type="match status" value="1"/>
</dbReference>
<keyword evidence="1" id="KW-0690">Ribosome biogenesis</keyword>
<dbReference type="GO" id="GO:0034456">
    <property type="term" value="C:UTP-C complex"/>
    <property type="evidence" value="ECO:0007669"/>
    <property type="project" value="TreeGrafter"/>
</dbReference>
<reference evidence="5" key="1">
    <citation type="journal article" date="2018" name="Nat. Microbiol.">
        <title>Leveraging single-cell genomics to expand the fungal tree of life.</title>
        <authorList>
            <person name="Ahrendt S.R."/>
            <person name="Quandt C.A."/>
            <person name="Ciobanu D."/>
            <person name="Clum A."/>
            <person name="Salamov A."/>
            <person name="Andreopoulos B."/>
            <person name="Cheng J.F."/>
            <person name="Woyke T."/>
            <person name="Pelin A."/>
            <person name="Henrissat B."/>
            <person name="Reynolds N.K."/>
            <person name="Benny G.L."/>
            <person name="Smith M.E."/>
            <person name="James T.Y."/>
            <person name="Grigoriev I.V."/>
        </authorList>
    </citation>
    <scope>NUCLEOTIDE SEQUENCE [LARGE SCALE GENOMIC DNA]</scope>
    <source>
        <strain evidence="5">Benny S71-1</strain>
    </source>
</reference>
<dbReference type="InterPro" id="IPR035082">
    <property type="entry name" value="Nrap_D1"/>
</dbReference>
<comment type="subcellular location">
    <subcellularLocation>
        <location evidence="1">Nucleus</location>
        <location evidence="1">Nucleolus</location>
    </subcellularLocation>
</comment>
<keyword evidence="1" id="KW-0694">RNA-binding</keyword>
<dbReference type="EMBL" id="KZ990035">
    <property type="protein sequence ID" value="RKP24788.1"/>
    <property type="molecule type" value="Genomic_DNA"/>
</dbReference>
<dbReference type="GO" id="GO:0006364">
    <property type="term" value="P:rRNA processing"/>
    <property type="evidence" value="ECO:0007669"/>
    <property type="project" value="UniProtKB-KW"/>
</dbReference>
<evidence type="ECO:0000256" key="2">
    <source>
        <dbReference type="SAM" id="MobiDB-lite"/>
    </source>
</evidence>
<organism evidence="4 5">
    <name type="scientific">Syncephalis pseudoplumigaleata</name>
    <dbReference type="NCBI Taxonomy" id="1712513"/>
    <lineage>
        <taxon>Eukaryota</taxon>
        <taxon>Fungi</taxon>
        <taxon>Fungi incertae sedis</taxon>
        <taxon>Zoopagomycota</taxon>
        <taxon>Zoopagomycotina</taxon>
        <taxon>Zoopagomycetes</taxon>
        <taxon>Zoopagales</taxon>
        <taxon>Piptocephalidaceae</taxon>
        <taxon>Syncephalis</taxon>
    </lineage>
</organism>
<evidence type="ECO:0000259" key="3">
    <source>
        <dbReference type="Pfam" id="PF03813"/>
    </source>
</evidence>
<keyword evidence="1" id="KW-0698">rRNA processing</keyword>
<keyword evidence="1" id="KW-0539">Nucleus</keyword>
<keyword evidence="1" id="KW-0687">Ribonucleoprotein</keyword>
<evidence type="ECO:0000313" key="4">
    <source>
        <dbReference type="EMBL" id="RKP24788.1"/>
    </source>
</evidence>
<feature type="compositionally biased region" description="Acidic residues" evidence="2">
    <location>
        <begin position="53"/>
        <end position="87"/>
    </location>
</feature>
<accession>A0A4P9YXX5</accession>
<dbReference type="GO" id="GO:0032545">
    <property type="term" value="C:CURI complex"/>
    <property type="evidence" value="ECO:0007669"/>
    <property type="project" value="TreeGrafter"/>
</dbReference>
<comment type="similarity">
    <text evidence="1">Belongs to the NRAP family.</text>
</comment>
<feature type="region of interest" description="Disordered" evidence="2">
    <location>
        <begin position="1"/>
        <end position="102"/>
    </location>
</feature>
<dbReference type="GO" id="GO:0032040">
    <property type="term" value="C:small-subunit processome"/>
    <property type="evidence" value="ECO:0007669"/>
    <property type="project" value="TreeGrafter"/>
</dbReference>
<keyword evidence="5" id="KW-1185">Reference proteome</keyword>